<feature type="transmembrane region" description="Helical" evidence="1">
    <location>
        <begin position="86"/>
        <end position="107"/>
    </location>
</feature>
<reference evidence="2 3" key="1">
    <citation type="submission" date="2016-11" db="EMBL/GenBank/DDBJ databases">
        <authorList>
            <person name="Jaros S."/>
            <person name="Januszkiewicz K."/>
            <person name="Wedrychowicz H."/>
        </authorList>
    </citation>
    <scope>NUCLEOTIDE SEQUENCE [LARGE SCALE GENOMIC DNA]</scope>
    <source>
        <strain evidence="2 3">DSM 21425</strain>
    </source>
</reference>
<protein>
    <recommendedName>
        <fullName evidence="4">DUF983 domain-containing protein</fullName>
    </recommendedName>
</protein>
<evidence type="ECO:0000256" key="1">
    <source>
        <dbReference type="SAM" id="Phobius"/>
    </source>
</evidence>
<keyword evidence="1" id="KW-1133">Transmembrane helix</keyword>
<dbReference type="STRING" id="579105.SAMN04488096_105333"/>
<proteinExistence type="predicted"/>
<sequence length="128" mass="14685">MNLLKGTKIYSMITGVCPVCQEESMYLESNPYKLSKVLDMHERCSHCHTKYKIEPSFFYGAMYVSYAIGVAFAVATFIIAHFFIGLGLLGSFFSIIFVLVVLMPVIMRLSRNIWINLFLSYKKTKKTE</sequence>
<dbReference type="EMBL" id="FQYY01000005">
    <property type="protein sequence ID" value="SHI90522.1"/>
    <property type="molecule type" value="Genomic_DNA"/>
</dbReference>
<evidence type="ECO:0000313" key="2">
    <source>
        <dbReference type="EMBL" id="SHI90522.1"/>
    </source>
</evidence>
<dbReference type="AlphaFoldDB" id="A0A1M6EYL8"/>
<gene>
    <name evidence="2" type="ORF">SAMN04488096_105333</name>
</gene>
<feature type="transmembrane region" description="Helical" evidence="1">
    <location>
        <begin position="57"/>
        <end position="80"/>
    </location>
</feature>
<dbReference type="OrthoDB" id="9790326at2"/>
<keyword evidence="1" id="KW-0812">Transmembrane</keyword>
<evidence type="ECO:0000313" key="3">
    <source>
        <dbReference type="Proteomes" id="UP000184225"/>
    </source>
</evidence>
<keyword evidence="3" id="KW-1185">Reference proteome</keyword>
<organism evidence="2 3">
    <name type="scientific">Mesonia phycicola</name>
    <dbReference type="NCBI Taxonomy" id="579105"/>
    <lineage>
        <taxon>Bacteria</taxon>
        <taxon>Pseudomonadati</taxon>
        <taxon>Bacteroidota</taxon>
        <taxon>Flavobacteriia</taxon>
        <taxon>Flavobacteriales</taxon>
        <taxon>Flavobacteriaceae</taxon>
        <taxon>Mesonia</taxon>
    </lineage>
</organism>
<evidence type="ECO:0008006" key="4">
    <source>
        <dbReference type="Google" id="ProtNLM"/>
    </source>
</evidence>
<dbReference type="Proteomes" id="UP000184225">
    <property type="component" value="Unassembled WGS sequence"/>
</dbReference>
<dbReference type="Pfam" id="PF06170">
    <property type="entry name" value="DUF983"/>
    <property type="match status" value="1"/>
</dbReference>
<dbReference type="RefSeq" id="WP_073150948.1">
    <property type="nucleotide sequence ID" value="NZ_FQYY01000005.1"/>
</dbReference>
<keyword evidence="1" id="KW-0472">Membrane</keyword>
<accession>A0A1M6EYL8</accession>
<dbReference type="InterPro" id="IPR009325">
    <property type="entry name" value="DUF983"/>
</dbReference>
<name>A0A1M6EYL8_9FLAO</name>